<dbReference type="SUPFAM" id="SSF56112">
    <property type="entry name" value="Protein kinase-like (PK-like)"/>
    <property type="match status" value="1"/>
</dbReference>
<feature type="region of interest" description="Disordered" evidence="9">
    <location>
        <begin position="225"/>
        <end position="259"/>
    </location>
</feature>
<protein>
    <recommendedName>
        <fullName evidence="1">non-specific serine/threonine protein kinase</fullName>
        <ecNumber evidence="1">2.7.11.1</ecNumber>
    </recommendedName>
</protein>
<evidence type="ECO:0000256" key="9">
    <source>
        <dbReference type="SAM" id="MobiDB-lite"/>
    </source>
</evidence>
<evidence type="ECO:0000256" key="1">
    <source>
        <dbReference type="ARBA" id="ARBA00012513"/>
    </source>
</evidence>
<dbReference type="OrthoDB" id="2649at2759"/>
<dbReference type="STRING" id="246404.A0A507FEI7"/>
<proteinExistence type="predicted"/>
<keyword evidence="4" id="KW-0547">Nucleotide-binding</keyword>
<evidence type="ECO:0000256" key="7">
    <source>
        <dbReference type="ARBA" id="ARBA00047899"/>
    </source>
</evidence>
<feature type="compositionally biased region" description="Acidic residues" evidence="9">
    <location>
        <begin position="597"/>
        <end position="623"/>
    </location>
</feature>
<evidence type="ECO:0000256" key="5">
    <source>
        <dbReference type="ARBA" id="ARBA00022777"/>
    </source>
</evidence>
<keyword evidence="6" id="KW-0067">ATP-binding</keyword>
<dbReference type="GO" id="GO:0005634">
    <property type="term" value="C:nucleus"/>
    <property type="evidence" value="ECO:0007669"/>
    <property type="project" value="TreeGrafter"/>
</dbReference>
<evidence type="ECO:0000259" key="10">
    <source>
        <dbReference type="PROSITE" id="PS50011"/>
    </source>
</evidence>
<dbReference type="Proteomes" id="UP000320333">
    <property type="component" value="Unassembled WGS sequence"/>
</dbReference>
<dbReference type="InterPro" id="IPR051334">
    <property type="entry name" value="SRPK"/>
</dbReference>
<evidence type="ECO:0000256" key="3">
    <source>
        <dbReference type="ARBA" id="ARBA00022679"/>
    </source>
</evidence>
<feature type="domain" description="Protein kinase" evidence="10">
    <location>
        <begin position="49"/>
        <end position="561"/>
    </location>
</feature>
<gene>
    <name evidence="11" type="ORF">CcCBS67573_g05023</name>
</gene>
<evidence type="ECO:0000256" key="6">
    <source>
        <dbReference type="ARBA" id="ARBA00022840"/>
    </source>
</evidence>
<feature type="compositionally biased region" description="Basic and acidic residues" evidence="9">
    <location>
        <begin position="387"/>
        <end position="398"/>
    </location>
</feature>
<evidence type="ECO:0000256" key="4">
    <source>
        <dbReference type="ARBA" id="ARBA00022741"/>
    </source>
</evidence>
<dbReference type="GO" id="GO:0005524">
    <property type="term" value="F:ATP binding"/>
    <property type="evidence" value="ECO:0007669"/>
    <property type="project" value="UniProtKB-KW"/>
</dbReference>
<feature type="region of interest" description="Disordered" evidence="9">
    <location>
        <begin position="346"/>
        <end position="398"/>
    </location>
</feature>
<dbReference type="EMBL" id="QEAP01000169">
    <property type="protein sequence ID" value="TPX73706.1"/>
    <property type="molecule type" value="Genomic_DNA"/>
</dbReference>
<name>A0A507FEI7_9FUNG</name>
<keyword evidence="2" id="KW-0723">Serine/threonine-protein kinase</keyword>
<dbReference type="GO" id="GO:0050684">
    <property type="term" value="P:regulation of mRNA processing"/>
    <property type="evidence" value="ECO:0007669"/>
    <property type="project" value="TreeGrafter"/>
</dbReference>
<feature type="compositionally biased region" description="Polar residues" evidence="9">
    <location>
        <begin position="228"/>
        <end position="243"/>
    </location>
</feature>
<comment type="catalytic activity">
    <reaction evidence="8">
        <text>L-seryl-[protein] + ATP = O-phospho-L-seryl-[protein] + ADP + H(+)</text>
        <dbReference type="Rhea" id="RHEA:17989"/>
        <dbReference type="Rhea" id="RHEA-COMP:9863"/>
        <dbReference type="Rhea" id="RHEA-COMP:11604"/>
        <dbReference type="ChEBI" id="CHEBI:15378"/>
        <dbReference type="ChEBI" id="CHEBI:29999"/>
        <dbReference type="ChEBI" id="CHEBI:30616"/>
        <dbReference type="ChEBI" id="CHEBI:83421"/>
        <dbReference type="ChEBI" id="CHEBI:456216"/>
        <dbReference type="EC" id="2.7.11.1"/>
    </reaction>
</comment>
<feature type="region of interest" description="Disordered" evidence="9">
    <location>
        <begin position="571"/>
        <end position="623"/>
    </location>
</feature>
<reference evidence="11 12" key="1">
    <citation type="journal article" date="2019" name="Sci. Rep.">
        <title>Comparative genomics of chytrid fungi reveal insights into the obligate biotrophic and pathogenic lifestyle of Synchytrium endobioticum.</title>
        <authorList>
            <person name="van de Vossenberg B.T.L.H."/>
            <person name="Warris S."/>
            <person name="Nguyen H.D.T."/>
            <person name="van Gent-Pelzer M.P.E."/>
            <person name="Joly D.L."/>
            <person name="van de Geest H.C."/>
            <person name="Bonants P.J.M."/>
            <person name="Smith D.S."/>
            <person name="Levesque C.A."/>
            <person name="van der Lee T.A.J."/>
        </authorList>
    </citation>
    <scope>NUCLEOTIDE SEQUENCE [LARGE SCALE GENOMIC DNA]</scope>
    <source>
        <strain evidence="11 12">CBS 675.73</strain>
    </source>
</reference>
<dbReference type="AlphaFoldDB" id="A0A507FEI7"/>
<evidence type="ECO:0000313" key="11">
    <source>
        <dbReference type="EMBL" id="TPX73706.1"/>
    </source>
</evidence>
<dbReference type="SMART" id="SM00220">
    <property type="entry name" value="S_TKc"/>
    <property type="match status" value="1"/>
</dbReference>
<dbReference type="PROSITE" id="PS50011">
    <property type="entry name" value="PROTEIN_KINASE_DOM"/>
    <property type="match status" value="1"/>
</dbReference>
<keyword evidence="5" id="KW-0418">Kinase</keyword>
<dbReference type="FunFam" id="1.10.510.10:FF:000409">
    <property type="entry name" value="CMGC/SRPK protein kinase"/>
    <property type="match status" value="1"/>
</dbReference>
<comment type="caution">
    <text evidence="11">The sequence shown here is derived from an EMBL/GenBank/DDBJ whole genome shotgun (WGS) entry which is preliminary data.</text>
</comment>
<dbReference type="Pfam" id="PF00069">
    <property type="entry name" value="Pkinase"/>
    <property type="match status" value="2"/>
</dbReference>
<accession>A0A507FEI7</accession>
<dbReference type="InterPro" id="IPR008271">
    <property type="entry name" value="Ser/Thr_kinase_AS"/>
</dbReference>
<keyword evidence="3" id="KW-0808">Transferase</keyword>
<dbReference type="Gene3D" id="1.10.510.10">
    <property type="entry name" value="Transferase(Phosphotransferase) domain 1"/>
    <property type="match status" value="2"/>
</dbReference>
<evidence type="ECO:0000256" key="2">
    <source>
        <dbReference type="ARBA" id="ARBA00022527"/>
    </source>
</evidence>
<evidence type="ECO:0000256" key="8">
    <source>
        <dbReference type="ARBA" id="ARBA00048679"/>
    </source>
</evidence>
<comment type="catalytic activity">
    <reaction evidence="7">
        <text>L-threonyl-[protein] + ATP = O-phospho-L-threonyl-[protein] + ADP + H(+)</text>
        <dbReference type="Rhea" id="RHEA:46608"/>
        <dbReference type="Rhea" id="RHEA-COMP:11060"/>
        <dbReference type="Rhea" id="RHEA-COMP:11605"/>
        <dbReference type="ChEBI" id="CHEBI:15378"/>
        <dbReference type="ChEBI" id="CHEBI:30013"/>
        <dbReference type="ChEBI" id="CHEBI:30616"/>
        <dbReference type="ChEBI" id="CHEBI:61977"/>
        <dbReference type="ChEBI" id="CHEBI:456216"/>
        <dbReference type="EC" id="2.7.11.1"/>
    </reaction>
</comment>
<sequence>MGKQPEITASEPIDSDVPSEAEEEEDSADYVKGGYHPVAVGDVYSGGRYSVIRKLGWGHFSTVWLAVDKREHTKSESDDAPPSTSHTNNVVALKIVKSAQHYTETALDEIKLLEKVVAAKPGHEGQKYVVELTDWFKIKGPNGSHVTMAFEVLGPNLLTLIRQYHHKGIPVPIVKRIMKQVLMGLDYLHSECKIIHTDLKPENVLICVDVEKTMRKLGIHTGYKAKSKSNTAEPTSTSKPNNSEIEDGLTRAQRKKAKQKAKKKVEKFYVNDPSSIDVDSISLSDIDLASTANPTATTGDSLLPATAFRPKRADTLSSQTGTLSSSSSIISMASAVVEPRPAHDLKGLETSERGPVTKAKHSSVGGAVAGGDDTLSEVERQRRRRDEKRNQKKKEDEHIRVKIADLGNACWTHHHFTNDIQTRQYRSPEAILGANYDTSADLWSIGCMTFELITGDYLFDPQAGTRYTKDDDHIAQITELLGGFPKSVALSGKYSGDIFNRRGELRHIHKLRFWGVSDVLQEKYHYTKAEADDIAGFILPMIEIYPEKRATAAEMLSNPWIRNVDVESVSETAAKRSSRRDDSLAKSSSDYASGGDDLSDESDDEGDDDESDGSDSTSDEDDE</sequence>
<dbReference type="PROSITE" id="PS00108">
    <property type="entry name" value="PROTEIN_KINASE_ST"/>
    <property type="match status" value="1"/>
</dbReference>
<dbReference type="Gene3D" id="3.30.200.20">
    <property type="entry name" value="Phosphorylase Kinase, domain 1"/>
    <property type="match status" value="1"/>
</dbReference>
<dbReference type="PANTHER" id="PTHR47634">
    <property type="entry name" value="PROTEIN KINASE DOMAIN-CONTAINING PROTEIN-RELATED"/>
    <property type="match status" value="1"/>
</dbReference>
<organism evidence="11 12">
    <name type="scientific">Chytriomyces confervae</name>
    <dbReference type="NCBI Taxonomy" id="246404"/>
    <lineage>
        <taxon>Eukaryota</taxon>
        <taxon>Fungi</taxon>
        <taxon>Fungi incertae sedis</taxon>
        <taxon>Chytridiomycota</taxon>
        <taxon>Chytridiomycota incertae sedis</taxon>
        <taxon>Chytridiomycetes</taxon>
        <taxon>Chytridiales</taxon>
        <taxon>Chytriomycetaceae</taxon>
        <taxon>Chytriomyces</taxon>
    </lineage>
</organism>
<feature type="region of interest" description="Disordered" evidence="9">
    <location>
        <begin position="1"/>
        <end position="29"/>
    </location>
</feature>
<dbReference type="InterPro" id="IPR000719">
    <property type="entry name" value="Prot_kinase_dom"/>
</dbReference>
<dbReference type="GO" id="GO:0005737">
    <property type="term" value="C:cytoplasm"/>
    <property type="evidence" value="ECO:0007669"/>
    <property type="project" value="TreeGrafter"/>
</dbReference>
<dbReference type="EC" id="2.7.11.1" evidence="1"/>
<evidence type="ECO:0000313" key="12">
    <source>
        <dbReference type="Proteomes" id="UP000320333"/>
    </source>
</evidence>
<keyword evidence="12" id="KW-1185">Reference proteome</keyword>
<feature type="compositionally biased region" description="Acidic residues" evidence="9">
    <location>
        <begin position="13"/>
        <end position="28"/>
    </location>
</feature>
<dbReference type="PANTHER" id="PTHR47634:SF9">
    <property type="entry name" value="PROTEIN KINASE DOMAIN-CONTAINING PROTEIN-RELATED"/>
    <property type="match status" value="1"/>
</dbReference>
<dbReference type="CDD" id="cd14136">
    <property type="entry name" value="STKc_SRPK"/>
    <property type="match status" value="1"/>
</dbReference>
<dbReference type="GO" id="GO:0000245">
    <property type="term" value="P:spliceosomal complex assembly"/>
    <property type="evidence" value="ECO:0007669"/>
    <property type="project" value="TreeGrafter"/>
</dbReference>
<dbReference type="InterPro" id="IPR011009">
    <property type="entry name" value="Kinase-like_dom_sf"/>
</dbReference>
<dbReference type="GO" id="GO:0004674">
    <property type="term" value="F:protein serine/threonine kinase activity"/>
    <property type="evidence" value="ECO:0007669"/>
    <property type="project" value="UniProtKB-KW"/>
</dbReference>